<proteinExistence type="inferred from homology"/>
<dbReference type="OrthoDB" id="10259622at2759"/>
<dbReference type="InterPro" id="IPR022450">
    <property type="entry name" value="TsaD"/>
</dbReference>
<evidence type="ECO:0000256" key="7">
    <source>
        <dbReference type="HAMAP-Rule" id="MF_03179"/>
    </source>
</evidence>
<reference evidence="9 10" key="1">
    <citation type="submission" date="2013-07" db="EMBL/GenBank/DDBJ databases">
        <title>The Genome Sequence of Cryptococcus heveanensis BCC8398.</title>
        <authorList>
            <consortium name="The Broad Institute Genome Sequencing Platform"/>
            <person name="Cuomo C."/>
            <person name="Litvintseva A."/>
            <person name="Chen Y."/>
            <person name="Heitman J."/>
            <person name="Sun S."/>
            <person name="Springer D."/>
            <person name="Dromer F."/>
            <person name="Young S.K."/>
            <person name="Zeng Q."/>
            <person name="Gargeya S."/>
            <person name="Fitzgerald M."/>
            <person name="Abouelleil A."/>
            <person name="Alvarado L."/>
            <person name="Berlin A.M."/>
            <person name="Chapman S.B."/>
            <person name="Dewar J."/>
            <person name="Goldberg J."/>
            <person name="Griggs A."/>
            <person name="Gujja S."/>
            <person name="Hansen M."/>
            <person name="Howarth C."/>
            <person name="Imamovic A."/>
            <person name="Larimer J."/>
            <person name="McCowan C."/>
            <person name="Murphy C."/>
            <person name="Pearson M."/>
            <person name="Priest M."/>
            <person name="Roberts A."/>
            <person name="Saif S."/>
            <person name="Shea T."/>
            <person name="Sykes S."/>
            <person name="Wortman J."/>
            <person name="Nusbaum C."/>
            <person name="Birren B."/>
        </authorList>
    </citation>
    <scope>NUCLEOTIDE SEQUENCE [LARGE SCALE GENOMIC DNA]</scope>
    <source>
        <strain evidence="9 10">BCC8398</strain>
    </source>
</reference>
<dbReference type="InterPro" id="IPR043129">
    <property type="entry name" value="ATPase_NBD"/>
</dbReference>
<accession>A0A1B9GZ00</accession>
<dbReference type="PRINTS" id="PR00789">
    <property type="entry name" value="OSIALOPTASE"/>
</dbReference>
<comment type="subcellular location">
    <subcellularLocation>
        <location evidence="7">Mitochondrion</location>
    </subcellularLocation>
</comment>
<dbReference type="Gene3D" id="3.30.420.40">
    <property type="match status" value="2"/>
</dbReference>
<keyword evidence="7" id="KW-0496">Mitochondrion</keyword>
<keyword evidence="4 7" id="KW-0479">Metal-binding</keyword>
<evidence type="ECO:0000313" key="9">
    <source>
        <dbReference type="EMBL" id="OCF36250.1"/>
    </source>
</evidence>
<evidence type="ECO:0000256" key="4">
    <source>
        <dbReference type="ARBA" id="ARBA00022723"/>
    </source>
</evidence>
<keyword evidence="10" id="KW-1185">Reference proteome</keyword>
<evidence type="ECO:0000256" key="3">
    <source>
        <dbReference type="ARBA" id="ARBA00022694"/>
    </source>
</evidence>
<dbReference type="InterPro" id="IPR017861">
    <property type="entry name" value="KAE1/TsaD"/>
</dbReference>
<evidence type="ECO:0000259" key="8">
    <source>
        <dbReference type="Pfam" id="PF00814"/>
    </source>
</evidence>
<dbReference type="InterPro" id="IPR000905">
    <property type="entry name" value="Gcp-like_dom"/>
</dbReference>
<comment type="similarity">
    <text evidence="7">Belongs to the KAE1 / TsaD family.</text>
</comment>
<keyword evidence="3 7" id="KW-0819">tRNA processing</keyword>
<comment type="function">
    <text evidence="7">Required for the formation of a threonylcarbamoyl group on adenosine at position 37 (t(6)A37) in mitochondrial tRNAs that read codons beginning with adenine. Probably involved in the transfer of the threonylcarbamoyl moiety of threonylcarbamoyl-AMP (TC-AMP) to the N6 group of A37. Involved in mitochondrial genome maintenance.</text>
</comment>
<dbReference type="AlphaFoldDB" id="A0A1B9GZ00"/>
<sequence length="505" mass="54078">MTAQSLSTVVESCRTRRIRQASETLNGGTVSFTAEPTTNLQGLFTYSWFDTNTGKETTGCVSQPGSEIDPHTWNPVSEGSNVYECQDCERQVTVASTTAGETARALAPTCRRYSVQPPQSRNRPLVVLGIESSADDSSASIVTSDRNILSLVTISQHAENSKYGGIHPLAAQSAHVKNVPSAIARCLREAGLKMSDVDAVAYTRGPGMRGCLSIGEMAAKGLAAGTEKRLVGVHHMQAHALTLLLTEPRPPPFPFLILLVSGGHTQLVLAESSDQFKILLDTLDSKIGDAFEKAARVIQLPAHPTRSPGSILESYAASPSLPPFDLSPLPALPIPLSMNTAAQTHAFSFAGILSSLQRVVSRLDLTSTPSEQRELSRIFQDAAVSHLTLKLEQAINYIDPTIRNGLGGLVVSGGVASNLFIRGELKAMLSRTSKGKSGVIGVQKEGIQLFYPPIQLCTDNAAMIAWAAILRLQAGLDSDPYDLPLRPKWSLEDLYDDQPATPNSA</sequence>
<comment type="cofactor">
    <cofactor evidence="7">
        <name>a divalent metal cation</name>
        <dbReference type="ChEBI" id="CHEBI:60240"/>
    </cofactor>
    <text evidence="7">Binds 1 divalent metal cation per subunit.</text>
</comment>
<comment type="catalytic activity">
    <reaction evidence="6 7">
        <text>L-threonylcarbamoyladenylate + adenosine(37) in tRNA = N(6)-L-threonylcarbamoyladenosine(37) in tRNA + AMP + H(+)</text>
        <dbReference type="Rhea" id="RHEA:37059"/>
        <dbReference type="Rhea" id="RHEA-COMP:10162"/>
        <dbReference type="Rhea" id="RHEA-COMP:10163"/>
        <dbReference type="ChEBI" id="CHEBI:15378"/>
        <dbReference type="ChEBI" id="CHEBI:73682"/>
        <dbReference type="ChEBI" id="CHEBI:74411"/>
        <dbReference type="ChEBI" id="CHEBI:74418"/>
        <dbReference type="ChEBI" id="CHEBI:456215"/>
        <dbReference type="EC" id="2.3.1.234"/>
    </reaction>
</comment>
<dbReference type="NCBIfam" id="TIGR00329">
    <property type="entry name" value="gcp_kae1"/>
    <property type="match status" value="1"/>
</dbReference>
<dbReference type="PANTHER" id="PTHR11735">
    <property type="entry name" value="TRNA N6-ADENOSINE THREONYLCARBAMOYLTRANSFERASE"/>
    <property type="match status" value="1"/>
</dbReference>
<protein>
    <recommendedName>
        <fullName evidence="1">N(6)-L-threonylcarbamoyladenine synthase</fullName>
        <ecNumber evidence="1">2.3.1.234</ecNumber>
    </recommendedName>
</protein>
<evidence type="ECO:0000256" key="5">
    <source>
        <dbReference type="ARBA" id="ARBA00023315"/>
    </source>
</evidence>
<organism evidence="9 10">
    <name type="scientific">Kwoniella heveanensis BCC8398</name>
    <dbReference type="NCBI Taxonomy" id="1296120"/>
    <lineage>
        <taxon>Eukaryota</taxon>
        <taxon>Fungi</taxon>
        <taxon>Dikarya</taxon>
        <taxon>Basidiomycota</taxon>
        <taxon>Agaricomycotina</taxon>
        <taxon>Tremellomycetes</taxon>
        <taxon>Tremellales</taxon>
        <taxon>Cryptococcaceae</taxon>
        <taxon>Kwoniella</taxon>
    </lineage>
</organism>
<dbReference type="HAMAP" id="MF_01445">
    <property type="entry name" value="TsaD"/>
    <property type="match status" value="1"/>
</dbReference>
<evidence type="ECO:0000256" key="2">
    <source>
        <dbReference type="ARBA" id="ARBA00022679"/>
    </source>
</evidence>
<feature type="domain" description="Gcp-like" evidence="8">
    <location>
        <begin position="148"/>
        <end position="466"/>
    </location>
</feature>
<dbReference type="Proteomes" id="UP000092666">
    <property type="component" value="Unassembled WGS sequence"/>
</dbReference>
<evidence type="ECO:0000256" key="6">
    <source>
        <dbReference type="ARBA" id="ARBA00048117"/>
    </source>
</evidence>
<evidence type="ECO:0000256" key="1">
    <source>
        <dbReference type="ARBA" id="ARBA00012156"/>
    </source>
</evidence>
<gene>
    <name evidence="9" type="ORF">I316_02123</name>
</gene>
<dbReference type="EC" id="2.3.1.234" evidence="1"/>
<dbReference type="Pfam" id="PF00814">
    <property type="entry name" value="TsaD"/>
    <property type="match status" value="1"/>
</dbReference>
<keyword evidence="2 7" id="KW-0808">Transferase</keyword>
<dbReference type="EMBL" id="KI669496">
    <property type="protein sequence ID" value="OCF36250.1"/>
    <property type="molecule type" value="Genomic_DNA"/>
</dbReference>
<evidence type="ECO:0000313" key="10">
    <source>
        <dbReference type="Proteomes" id="UP000092666"/>
    </source>
</evidence>
<dbReference type="SUPFAM" id="SSF53067">
    <property type="entry name" value="Actin-like ATPase domain"/>
    <property type="match status" value="1"/>
</dbReference>
<keyword evidence="5 7" id="KW-0012">Acyltransferase</keyword>
<name>A0A1B9GZ00_9TREE</name>
<dbReference type="GO" id="GO:0005739">
    <property type="term" value="C:mitochondrion"/>
    <property type="evidence" value="ECO:0007669"/>
    <property type="project" value="UniProtKB-SubCell"/>
</dbReference>
<dbReference type="GO" id="GO:0072670">
    <property type="term" value="P:mitochondrial tRNA threonylcarbamoyladenosine modification"/>
    <property type="evidence" value="ECO:0007669"/>
    <property type="project" value="TreeGrafter"/>
</dbReference>
<dbReference type="GO" id="GO:0046872">
    <property type="term" value="F:metal ion binding"/>
    <property type="evidence" value="ECO:0007669"/>
    <property type="project" value="UniProtKB-KW"/>
</dbReference>
<reference evidence="10" key="2">
    <citation type="submission" date="2013-12" db="EMBL/GenBank/DDBJ databases">
        <title>Evolution of pathogenesis and genome organization in the Tremellales.</title>
        <authorList>
            <person name="Cuomo C."/>
            <person name="Litvintseva A."/>
            <person name="Heitman J."/>
            <person name="Chen Y."/>
            <person name="Sun S."/>
            <person name="Springer D."/>
            <person name="Dromer F."/>
            <person name="Young S."/>
            <person name="Zeng Q."/>
            <person name="Chapman S."/>
            <person name="Gujja S."/>
            <person name="Saif S."/>
            <person name="Birren B."/>
        </authorList>
    </citation>
    <scope>NUCLEOTIDE SEQUENCE [LARGE SCALE GENOMIC DNA]</scope>
    <source>
        <strain evidence="10">BCC8398</strain>
    </source>
</reference>
<dbReference type="PANTHER" id="PTHR11735:SF6">
    <property type="entry name" value="TRNA N6-ADENOSINE THREONYLCARBAMOYLTRANSFERASE, MITOCHONDRIAL"/>
    <property type="match status" value="1"/>
</dbReference>
<dbReference type="STRING" id="1296120.A0A1B9GZ00"/>
<dbReference type="GO" id="GO:0061711">
    <property type="term" value="F:tRNA N(6)-L-threonylcarbamoyladenine synthase activity"/>
    <property type="evidence" value="ECO:0007669"/>
    <property type="project" value="UniProtKB-EC"/>
</dbReference>
<comment type="subunit">
    <text evidence="7">Homodimer.</text>
</comment>